<dbReference type="SUPFAM" id="SSF56601">
    <property type="entry name" value="beta-lactamase/transpeptidase-like"/>
    <property type="match status" value="1"/>
</dbReference>
<dbReference type="EMBL" id="JSVC01000004">
    <property type="protein sequence ID" value="KIC95780.1"/>
    <property type="molecule type" value="Genomic_DNA"/>
</dbReference>
<feature type="domain" description="Beta-lactamase-related" evidence="2">
    <location>
        <begin position="32"/>
        <end position="342"/>
    </location>
</feature>
<dbReference type="InterPro" id="IPR012338">
    <property type="entry name" value="Beta-lactam/transpept-like"/>
</dbReference>
<gene>
    <name evidence="3" type="ORF">OI18_03835</name>
</gene>
<proteinExistence type="predicted"/>
<dbReference type="PANTHER" id="PTHR46825:SF9">
    <property type="entry name" value="BETA-LACTAMASE-RELATED DOMAIN-CONTAINING PROTEIN"/>
    <property type="match status" value="1"/>
</dbReference>
<evidence type="ECO:0000256" key="1">
    <source>
        <dbReference type="SAM" id="SignalP"/>
    </source>
</evidence>
<protein>
    <recommendedName>
        <fullName evidence="2">Beta-lactamase-related domain-containing protein</fullName>
    </recommendedName>
</protein>
<dbReference type="InterPro" id="IPR050491">
    <property type="entry name" value="AmpC-like"/>
</dbReference>
<sequence>MKQFLSVTLLLCLLGYKLTAQSLPDSTVKKIDSIFAKYSKGNSPGCTVGIVRNDSIIFAKGYGLANLEYEIPNQPTTIYHMASVSKQFTGYAIVLLVRQGKLKLEDDVRKYLTWFPDLKHTITIRHLLNHTSGIRDQWQLLAISGTRLTDVIKQEHIVKLLSKQQALNSPPGEQYNYSNSGYTMLAEIVKSVTGQTLRQFTDSAIFKPLGMTATHFHDDNTEIVKNRSYSYDQVGNDRYENSPLNYSNAGATSLFTNIPDLGKWVMNFYRYKVGDQRDISLLTTRGKLNNGKELNYALGISVDTYKGWRQYSHSGGDAGYRTYLAVLPDLQMGFMVFGNLGDFDAGGSTYAMMDLLVKDTATKKAAAAAKPRDSIAAMLRDTNSTRKYVGSYIGDDGLSLSFEIRNRRLYYQVYGETNFLIRENLDTFSIAPYPDIRFAFAVNGKDTLVDIIFPDKLMKLKKYVQASKVSDDILKQYTGLYYSPELDCKYGISLKDNKLFLTNSKYSDSELTLINSDHLTSGSWYMNHLQVLRDATNKITGFEVNSGRIMHLKFNKIE</sequence>
<organism evidence="3 4">
    <name type="scientific">Flavihumibacter solisilvae</name>
    <dbReference type="NCBI Taxonomy" id="1349421"/>
    <lineage>
        <taxon>Bacteria</taxon>
        <taxon>Pseudomonadati</taxon>
        <taxon>Bacteroidota</taxon>
        <taxon>Chitinophagia</taxon>
        <taxon>Chitinophagales</taxon>
        <taxon>Chitinophagaceae</taxon>
        <taxon>Flavihumibacter</taxon>
    </lineage>
</organism>
<keyword evidence="4" id="KW-1185">Reference proteome</keyword>
<dbReference type="PANTHER" id="PTHR46825">
    <property type="entry name" value="D-ALANYL-D-ALANINE-CARBOXYPEPTIDASE/ENDOPEPTIDASE AMPH"/>
    <property type="match status" value="1"/>
</dbReference>
<evidence type="ECO:0000313" key="4">
    <source>
        <dbReference type="Proteomes" id="UP000031408"/>
    </source>
</evidence>
<keyword evidence="1" id="KW-0732">Signal</keyword>
<dbReference type="Pfam" id="PF00144">
    <property type="entry name" value="Beta-lactamase"/>
    <property type="match status" value="1"/>
</dbReference>
<evidence type="ECO:0000313" key="3">
    <source>
        <dbReference type="EMBL" id="KIC95780.1"/>
    </source>
</evidence>
<dbReference type="Gene3D" id="3.40.710.10">
    <property type="entry name" value="DD-peptidase/beta-lactamase superfamily"/>
    <property type="match status" value="1"/>
</dbReference>
<dbReference type="RefSeq" id="WP_039137402.1">
    <property type="nucleotide sequence ID" value="NZ_JSVC01000004.1"/>
</dbReference>
<feature type="chain" id="PRO_5002133637" description="Beta-lactamase-related domain-containing protein" evidence="1">
    <location>
        <begin position="21"/>
        <end position="558"/>
    </location>
</feature>
<dbReference type="Proteomes" id="UP000031408">
    <property type="component" value="Unassembled WGS sequence"/>
</dbReference>
<dbReference type="OrthoDB" id="9793489at2"/>
<dbReference type="AlphaFoldDB" id="A0A0C1INF8"/>
<evidence type="ECO:0000259" key="2">
    <source>
        <dbReference type="Pfam" id="PF00144"/>
    </source>
</evidence>
<reference evidence="3 4" key="1">
    <citation type="submission" date="2014-11" db="EMBL/GenBank/DDBJ databases">
        <title>Genome sequence of Flavihumibacter solisilvae 3-3.</title>
        <authorList>
            <person name="Zhou G."/>
            <person name="Li M."/>
            <person name="Wang G."/>
        </authorList>
    </citation>
    <scope>NUCLEOTIDE SEQUENCE [LARGE SCALE GENOMIC DNA]</scope>
    <source>
        <strain evidence="3 4">3-3</strain>
    </source>
</reference>
<accession>A0A0C1INF8</accession>
<name>A0A0C1INF8_9BACT</name>
<feature type="signal peptide" evidence="1">
    <location>
        <begin position="1"/>
        <end position="20"/>
    </location>
</feature>
<dbReference type="STRING" id="1349421.OI18_03835"/>
<dbReference type="InterPro" id="IPR001466">
    <property type="entry name" value="Beta-lactam-related"/>
</dbReference>
<comment type="caution">
    <text evidence="3">The sequence shown here is derived from an EMBL/GenBank/DDBJ whole genome shotgun (WGS) entry which is preliminary data.</text>
</comment>